<accession>A0A8S5PZZ9</accession>
<proteinExistence type="predicted"/>
<protein>
    <submittedName>
        <fullName evidence="1">Uncharacterized protein</fullName>
    </submittedName>
</protein>
<evidence type="ECO:0000313" key="1">
    <source>
        <dbReference type="EMBL" id="DAE11997.1"/>
    </source>
</evidence>
<organism evidence="1">
    <name type="scientific">Myoviridae sp. ctBtT5</name>
    <dbReference type="NCBI Taxonomy" id="2825048"/>
    <lineage>
        <taxon>Viruses</taxon>
        <taxon>Duplodnaviria</taxon>
        <taxon>Heunggongvirae</taxon>
        <taxon>Uroviricota</taxon>
        <taxon>Caudoviricetes</taxon>
    </lineage>
</organism>
<reference evidence="1" key="1">
    <citation type="journal article" date="2021" name="Proc. Natl. Acad. Sci. U.S.A.">
        <title>A Catalog of Tens of Thousands of Viruses from Human Metagenomes Reveals Hidden Associations with Chronic Diseases.</title>
        <authorList>
            <person name="Tisza M.J."/>
            <person name="Buck C.B."/>
        </authorList>
    </citation>
    <scope>NUCLEOTIDE SEQUENCE</scope>
    <source>
        <strain evidence="1">CtBtT5</strain>
    </source>
</reference>
<sequence length="37" mass="4503">MGIDEVKKELAKRELARRDFLHYLKYVFPAFQDIAYQ</sequence>
<name>A0A8S5PZZ9_9CAUD</name>
<dbReference type="EMBL" id="BK015540">
    <property type="protein sequence ID" value="DAE11997.1"/>
    <property type="molecule type" value="Genomic_DNA"/>
</dbReference>